<dbReference type="RefSeq" id="WP_054783794.1">
    <property type="nucleotide sequence ID" value="NZ_FPBD01000008.1"/>
</dbReference>
<reference evidence="4" key="1">
    <citation type="submission" date="2016-10" db="EMBL/GenBank/DDBJ databases">
        <authorList>
            <person name="Varghese N."/>
            <person name="Submissions S."/>
        </authorList>
    </citation>
    <scope>NUCLEOTIDE SEQUENCE [LARGE SCALE GENOMIC DNA]</scope>
    <source>
        <strain evidence="4">DSM 17465</strain>
    </source>
</reference>
<evidence type="ECO:0000313" key="4">
    <source>
        <dbReference type="Proteomes" id="UP000183371"/>
    </source>
</evidence>
<evidence type="ECO:0000259" key="2">
    <source>
        <dbReference type="Pfam" id="PF13354"/>
    </source>
</evidence>
<dbReference type="SUPFAM" id="SSF56601">
    <property type="entry name" value="beta-lactamase/transpeptidase-like"/>
    <property type="match status" value="1"/>
</dbReference>
<dbReference type="Gene3D" id="3.40.710.10">
    <property type="entry name" value="DD-peptidase/beta-lactamase superfamily"/>
    <property type="match status" value="1"/>
</dbReference>
<dbReference type="EMBL" id="FPBD01000008">
    <property type="protein sequence ID" value="SFU10240.1"/>
    <property type="molecule type" value="Genomic_DNA"/>
</dbReference>
<name>A0A1I7DEX4_9HYPH</name>
<evidence type="ECO:0000256" key="1">
    <source>
        <dbReference type="ARBA" id="ARBA00001526"/>
    </source>
</evidence>
<dbReference type="PANTHER" id="PTHR35333:SF5">
    <property type="entry name" value="CONSERVED LIPOPROTEIN LPQF-RELATED"/>
    <property type="match status" value="1"/>
</dbReference>
<organism evidence="3 4">
    <name type="scientific">Pseudovibrio denitrificans</name>
    <dbReference type="NCBI Taxonomy" id="258256"/>
    <lineage>
        <taxon>Bacteria</taxon>
        <taxon>Pseudomonadati</taxon>
        <taxon>Pseudomonadota</taxon>
        <taxon>Alphaproteobacteria</taxon>
        <taxon>Hyphomicrobiales</taxon>
        <taxon>Stappiaceae</taxon>
        <taxon>Pseudovibrio</taxon>
    </lineage>
</organism>
<accession>A0A1I7DEX4</accession>
<dbReference type="Pfam" id="PF13354">
    <property type="entry name" value="Beta-lactamase2"/>
    <property type="match status" value="1"/>
</dbReference>
<dbReference type="InterPro" id="IPR012338">
    <property type="entry name" value="Beta-lactam/transpept-like"/>
</dbReference>
<evidence type="ECO:0000313" key="3">
    <source>
        <dbReference type="EMBL" id="SFU10240.1"/>
    </source>
</evidence>
<dbReference type="InterPro" id="IPR000871">
    <property type="entry name" value="Beta-lactam_class-A"/>
</dbReference>
<dbReference type="GO" id="GO:0030655">
    <property type="term" value="P:beta-lactam antibiotic catabolic process"/>
    <property type="evidence" value="ECO:0007669"/>
    <property type="project" value="InterPro"/>
</dbReference>
<dbReference type="AlphaFoldDB" id="A0A1I7DEX4"/>
<dbReference type="GO" id="GO:0046677">
    <property type="term" value="P:response to antibiotic"/>
    <property type="evidence" value="ECO:0007669"/>
    <property type="project" value="InterPro"/>
</dbReference>
<comment type="catalytic activity">
    <reaction evidence="1">
        <text>a beta-lactam + H2O = a substituted beta-amino acid</text>
        <dbReference type="Rhea" id="RHEA:20401"/>
        <dbReference type="ChEBI" id="CHEBI:15377"/>
        <dbReference type="ChEBI" id="CHEBI:35627"/>
        <dbReference type="ChEBI" id="CHEBI:140347"/>
        <dbReference type="EC" id="3.5.2.6"/>
    </reaction>
</comment>
<dbReference type="PANTHER" id="PTHR35333">
    <property type="entry name" value="BETA-LACTAMASE"/>
    <property type="match status" value="1"/>
</dbReference>
<gene>
    <name evidence="3" type="ORF">SAMN05444141_108261</name>
</gene>
<protein>
    <submittedName>
        <fullName evidence="3">Beta-lactamase enzyme family protein</fullName>
    </submittedName>
</protein>
<feature type="domain" description="Beta-lactamase class A catalytic" evidence="2">
    <location>
        <begin position="160"/>
        <end position="254"/>
    </location>
</feature>
<proteinExistence type="predicted"/>
<dbReference type="Proteomes" id="UP000183371">
    <property type="component" value="Unassembled WGS sequence"/>
</dbReference>
<sequence>MEMRTLKEMFLDPILSVKDALENLSPAKRITPEMIELRNTSDTDLLFKVWNGNGEDLSMFTDGFLSLVGKEGLRRSLEDALAAYGSTQEISKETQNNAFLVKTTHFNVTVLLERERSGKIKGLFIKPALYLVESLEDCLSRMQEVASSSSLLIRKDGVEFFSKDADKPLAIGPAYKLFVMQELVRRVKSGELKWNQKVRLERDLESHPESNLYAKMKGGLVTLQAVAQHMMAASDNSAADVILNLIGTKSLETCEERTPFLTSRQFYQLKADSKLAEKYGQADVAQRRNILEKIEERPLPAIEDVADPYLTGVEWYASAEELCDVIADIAEDKAMQFNPGLAEKTDWQRIAFKAGSEIGVLNFTYDLKGLNGTHWQVALTWNHEDILPEGTLLGLTNALLQELKKL</sequence>
<keyword evidence="4" id="KW-1185">Reference proteome</keyword>
<dbReference type="GO" id="GO:0008800">
    <property type="term" value="F:beta-lactamase activity"/>
    <property type="evidence" value="ECO:0007669"/>
    <property type="project" value="UniProtKB-EC"/>
</dbReference>
<dbReference type="InterPro" id="IPR045155">
    <property type="entry name" value="Beta-lactam_cat"/>
</dbReference>